<reference evidence="4" key="1">
    <citation type="journal article" date="2019" name="Int. J. Syst. Evol. Microbiol.">
        <title>The Global Catalogue of Microorganisms (GCM) 10K type strain sequencing project: providing services to taxonomists for standard genome sequencing and annotation.</title>
        <authorList>
            <consortium name="The Broad Institute Genomics Platform"/>
            <consortium name="The Broad Institute Genome Sequencing Center for Infectious Disease"/>
            <person name="Wu L."/>
            <person name="Ma J."/>
        </authorList>
    </citation>
    <scope>NUCLEOTIDE SEQUENCE [LARGE SCALE GENOMIC DNA]</scope>
    <source>
        <strain evidence="4">JCM 15614</strain>
    </source>
</reference>
<gene>
    <name evidence="3" type="ORF">GCM10010531_44640</name>
</gene>
<evidence type="ECO:0000313" key="4">
    <source>
        <dbReference type="Proteomes" id="UP001499924"/>
    </source>
</evidence>
<name>A0ABP6PPP8_9ACTN</name>
<organism evidence="3 4">
    <name type="scientific">Blastococcus jejuensis</name>
    <dbReference type="NCBI Taxonomy" id="351224"/>
    <lineage>
        <taxon>Bacteria</taxon>
        <taxon>Bacillati</taxon>
        <taxon>Actinomycetota</taxon>
        <taxon>Actinomycetes</taxon>
        <taxon>Geodermatophilales</taxon>
        <taxon>Geodermatophilaceae</taxon>
        <taxon>Blastococcus</taxon>
    </lineage>
</organism>
<dbReference type="PANTHER" id="PTHR36440:SF1">
    <property type="entry name" value="PUTATIVE (AFU_ORTHOLOGUE AFUA_8G07350)-RELATED"/>
    <property type="match status" value="1"/>
</dbReference>
<dbReference type="SUPFAM" id="SSF51182">
    <property type="entry name" value="RmlC-like cupins"/>
    <property type="match status" value="1"/>
</dbReference>
<accession>A0ABP6PPP8</accession>
<dbReference type="InterPro" id="IPR053146">
    <property type="entry name" value="QDO-like"/>
</dbReference>
<comment type="caution">
    <text evidence="3">The sequence shown here is derived from an EMBL/GenBank/DDBJ whole genome shotgun (WGS) entry which is preliminary data.</text>
</comment>
<feature type="region of interest" description="Disordered" evidence="1">
    <location>
        <begin position="1"/>
        <end position="23"/>
    </location>
</feature>
<sequence>MSGPEYPPPSHTGSAGEVSGWVRGAGTPAELPMGGGSAAHYLATGVTTGGAFGLYKWDMGPRPSGPAPHFHRSITESFYVLSGSVRLHDGRGWLDAGPGDFFHVPIGGVHGFRNESGEPASMLLLFTPGAPREDYFETLADAARRDAMGEDDWTAFFLRHDTFWVDP</sequence>
<dbReference type="InterPro" id="IPR013096">
    <property type="entry name" value="Cupin_2"/>
</dbReference>
<evidence type="ECO:0000256" key="1">
    <source>
        <dbReference type="SAM" id="MobiDB-lite"/>
    </source>
</evidence>
<dbReference type="Pfam" id="PF07883">
    <property type="entry name" value="Cupin_2"/>
    <property type="match status" value="1"/>
</dbReference>
<dbReference type="InterPro" id="IPR014710">
    <property type="entry name" value="RmlC-like_jellyroll"/>
</dbReference>
<dbReference type="EMBL" id="BAAAVV010000022">
    <property type="protein sequence ID" value="GAA3185499.1"/>
    <property type="molecule type" value="Genomic_DNA"/>
</dbReference>
<dbReference type="Gene3D" id="2.60.120.10">
    <property type="entry name" value="Jelly Rolls"/>
    <property type="match status" value="1"/>
</dbReference>
<keyword evidence="4" id="KW-1185">Reference proteome</keyword>
<dbReference type="Proteomes" id="UP001499924">
    <property type="component" value="Unassembled WGS sequence"/>
</dbReference>
<dbReference type="PANTHER" id="PTHR36440">
    <property type="entry name" value="PUTATIVE (AFU_ORTHOLOGUE AFUA_8G07350)-RELATED"/>
    <property type="match status" value="1"/>
</dbReference>
<feature type="domain" description="Cupin type-2" evidence="2">
    <location>
        <begin position="58"/>
        <end position="125"/>
    </location>
</feature>
<feature type="compositionally biased region" description="Pro residues" evidence="1">
    <location>
        <begin position="1"/>
        <end position="10"/>
    </location>
</feature>
<evidence type="ECO:0000259" key="2">
    <source>
        <dbReference type="Pfam" id="PF07883"/>
    </source>
</evidence>
<protein>
    <submittedName>
        <fullName evidence="3">Cupin domain-containing protein</fullName>
    </submittedName>
</protein>
<proteinExistence type="predicted"/>
<dbReference type="InterPro" id="IPR011051">
    <property type="entry name" value="RmlC_Cupin_sf"/>
</dbReference>
<evidence type="ECO:0000313" key="3">
    <source>
        <dbReference type="EMBL" id="GAA3185499.1"/>
    </source>
</evidence>